<gene>
    <name evidence="9" type="ORF">MEDL_51937</name>
</gene>
<dbReference type="SUPFAM" id="SSF48371">
    <property type="entry name" value="ARM repeat"/>
    <property type="match status" value="1"/>
</dbReference>
<feature type="domain" description="SAM" evidence="8">
    <location>
        <begin position="175"/>
        <end position="241"/>
    </location>
</feature>
<dbReference type="AlphaFoldDB" id="A0A8S3U174"/>
<keyword evidence="3" id="KW-0399">Innate immunity</keyword>
<comment type="subcellular location">
    <subcellularLocation>
        <location evidence="1">Cytoplasm</location>
    </subcellularLocation>
</comment>
<dbReference type="GO" id="GO:0030425">
    <property type="term" value="C:dendrite"/>
    <property type="evidence" value="ECO:0007669"/>
    <property type="project" value="TreeGrafter"/>
</dbReference>
<dbReference type="InterPro" id="IPR039184">
    <property type="entry name" value="SARM1"/>
</dbReference>
<dbReference type="CDD" id="cd09502">
    <property type="entry name" value="SAM_SARM1-like_repeat2"/>
    <property type="match status" value="1"/>
</dbReference>
<evidence type="ECO:0000256" key="3">
    <source>
        <dbReference type="ARBA" id="ARBA00022588"/>
    </source>
</evidence>
<dbReference type="SMART" id="SM00454">
    <property type="entry name" value="SAM"/>
    <property type="match status" value="2"/>
</dbReference>
<keyword evidence="10" id="KW-1185">Reference proteome</keyword>
<proteinExistence type="predicted"/>
<evidence type="ECO:0000256" key="4">
    <source>
        <dbReference type="ARBA" id="ARBA00022737"/>
    </source>
</evidence>
<evidence type="ECO:0000256" key="7">
    <source>
        <dbReference type="ARBA" id="ARBA00023027"/>
    </source>
</evidence>
<evidence type="ECO:0000256" key="1">
    <source>
        <dbReference type="ARBA" id="ARBA00004496"/>
    </source>
</evidence>
<accession>A0A8S3U174</accession>
<dbReference type="GO" id="GO:0048678">
    <property type="term" value="P:response to axon injury"/>
    <property type="evidence" value="ECO:0007669"/>
    <property type="project" value="InterPro"/>
</dbReference>
<dbReference type="EMBL" id="CAJPWZ010002528">
    <property type="protein sequence ID" value="CAG2239610.1"/>
    <property type="molecule type" value="Genomic_DNA"/>
</dbReference>
<dbReference type="Proteomes" id="UP000683360">
    <property type="component" value="Unassembled WGS sequence"/>
</dbReference>
<dbReference type="PANTHER" id="PTHR22998">
    <property type="entry name" value="SARM1"/>
    <property type="match status" value="1"/>
</dbReference>
<dbReference type="InterPro" id="IPR011989">
    <property type="entry name" value="ARM-like"/>
</dbReference>
<dbReference type="PANTHER" id="PTHR22998:SF1">
    <property type="entry name" value="NAD(+) HYDROLASE SARM1"/>
    <property type="match status" value="1"/>
</dbReference>
<dbReference type="Gene3D" id="1.25.10.10">
    <property type="entry name" value="Leucine-rich Repeat Variant"/>
    <property type="match status" value="1"/>
</dbReference>
<keyword evidence="6" id="KW-0391">Immunity</keyword>
<comment type="caution">
    <text evidence="9">The sequence shown here is derived from an EMBL/GenBank/DDBJ whole genome shotgun (WGS) entry which is preliminary data.</text>
</comment>
<keyword evidence="7" id="KW-0520">NAD</keyword>
<dbReference type="GO" id="GO:0034128">
    <property type="term" value="P:negative regulation of MyD88-independent toll-like receptor signaling pathway"/>
    <property type="evidence" value="ECO:0007669"/>
    <property type="project" value="InterPro"/>
</dbReference>
<dbReference type="PROSITE" id="PS50105">
    <property type="entry name" value="SAM_DOMAIN"/>
    <property type="match status" value="1"/>
</dbReference>
<dbReference type="Pfam" id="PF07647">
    <property type="entry name" value="SAM_2"/>
    <property type="match status" value="1"/>
</dbReference>
<evidence type="ECO:0000313" key="9">
    <source>
        <dbReference type="EMBL" id="CAG2239610.1"/>
    </source>
</evidence>
<dbReference type="OrthoDB" id="202764at2759"/>
<evidence type="ECO:0000256" key="2">
    <source>
        <dbReference type="ARBA" id="ARBA00022490"/>
    </source>
</evidence>
<evidence type="ECO:0000256" key="6">
    <source>
        <dbReference type="ARBA" id="ARBA00022859"/>
    </source>
</evidence>
<dbReference type="SUPFAM" id="SSF47769">
    <property type="entry name" value="SAM/Pointed domain"/>
    <property type="match status" value="1"/>
</dbReference>
<reference evidence="9" key="1">
    <citation type="submission" date="2021-03" db="EMBL/GenBank/DDBJ databases">
        <authorList>
            <person name="Bekaert M."/>
        </authorList>
    </citation>
    <scope>NUCLEOTIDE SEQUENCE</scope>
</reference>
<organism evidence="9 10">
    <name type="scientific">Mytilus edulis</name>
    <name type="common">Blue mussel</name>
    <dbReference type="NCBI Taxonomy" id="6550"/>
    <lineage>
        <taxon>Eukaryota</taxon>
        <taxon>Metazoa</taxon>
        <taxon>Spiralia</taxon>
        <taxon>Lophotrochozoa</taxon>
        <taxon>Mollusca</taxon>
        <taxon>Bivalvia</taxon>
        <taxon>Autobranchia</taxon>
        <taxon>Pteriomorphia</taxon>
        <taxon>Mytilida</taxon>
        <taxon>Mytiloidea</taxon>
        <taxon>Mytilidae</taxon>
        <taxon>Mytilinae</taxon>
        <taxon>Mytilus</taxon>
    </lineage>
</organism>
<dbReference type="InterPro" id="IPR016024">
    <property type="entry name" value="ARM-type_fold"/>
</dbReference>
<keyword evidence="4" id="KW-0677">Repeat</keyword>
<dbReference type="GO" id="GO:0045087">
    <property type="term" value="P:innate immune response"/>
    <property type="evidence" value="ECO:0007669"/>
    <property type="project" value="UniProtKB-KW"/>
</dbReference>
<dbReference type="InterPro" id="IPR013761">
    <property type="entry name" value="SAM/pointed_sf"/>
</dbReference>
<dbReference type="GO" id="GO:0035591">
    <property type="term" value="F:signaling adaptor activity"/>
    <property type="evidence" value="ECO:0007669"/>
    <property type="project" value="InterPro"/>
</dbReference>
<evidence type="ECO:0000313" key="10">
    <source>
        <dbReference type="Proteomes" id="UP000683360"/>
    </source>
</evidence>
<dbReference type="GO" id="GO:0003953">
    <property type="term" value="F:NAD+ nucleosidase activity"/>
    <property type="evidence" value="ECO:0007669"/>
    <property type="project" value="InterPro"/>
</dbReference>
<keyword evidence="5" id="KW-0378">Hydrolase</keyword>
<evidence type="ECO:0000259" key="8">
    <source>
        <dbReference type="PROSITE" id="PS50105"/>
    </source>
</evidence>
<protein>
    <submittedName>
        <fullName evidence="9">Sterile alpha and TIR motif-containing protein 1</fullName>
    </submittedName>
</protein>
<sequence>MALYCGPENQEEMAKHKVPEWLFPLAFNDDDSVRYYACLAISVLVANKEIESAVLQSGTLDLVLPFIASHSPSEFGRMDLSHRHGRGKECLKRLVPLLSSKREESEALAAFHFAMEAGIKSLQKKTEKCKVDGDLLLTLTEGDLSGSLHMKCRIARKRFMKELKRLKITADYASLDPTKLDDFLMKVGSEFSQYTHPMLQAGVDMRYLPYLTEEQLINDCGISSGIHRSKILQKIREEAQIPRFLQGLFTRRRSGGVQEEMKRCLSVCYRKIRVFLSVC</sequence>
<evidence type="ECO:0000256" key="5">
    <source>
        <dbReference type="ARBA" id="ARBA00022801"/>
    </source>
</evidence>
<name>A0A8S3U174_MYTED</name>
<keyword evidence="2" id="KW-0963">Cytoplasm</keyword>
<dbReference type="InterPro" id="IPR001660">
    <property type="entry name" value="SAM"/>
</dbReference>
<dbReference type="Gene3D" id="1.10.150.50">
    <property type="entry name" value="Transcription Factor, Ets-1"/>
    <property type="match status" value="1"/>
</dbReference>
<dbReference type="GO" id="GO:0005737">
    <property type="term" value="C:cytoplasm"/>
    <property type="evidence" value="ECO:0007669"/>
    <property type="project" value="UniProtKB-SubCell"/>
</dbReference>